<keyword evidence="3" id="KW-1185">Reference proteome</keyword>
<feature type="coiled-coil region" evidence="1">
    <location>
        <begin position="353"/>
        <end position="380"/>
    </location>
</feature>
<dbReference type="Pfam" id="PF09903">
    <property type="entry name" value="DUF2130"/>
    <property type="match status" value="1"/>
</dbReference>
<dbReference type="EMBL" id="CP100390">
    <property type="protein sequence ID" value="UZE94441.1"/>
    <property type="molecule type" value="Genomic_DNA"/>
</dbReference>
<gene>
    <name evidence="2" type="ORF">NKI27_10080</name>
</gene>
<evidence type="ECO:0000256" key="1">
    <source>
        <dbReference type="SAM" id="Coils"/>
    </source>
</evidence>
<keyword evidence="1" id="KW-0175">Coiled coil</keyword>
<sequence length="419" mass="47809">MNNKIIINPLEPITCPDCGHDFPLSEGITRQMIERYEGEYSEMLTEERGKLEARLVQDIEKKALKNYQEKLEVISEKLADSEAANKKAAAKLKSAKEKAAIEARKELIEEANNLKEELEAKDSKLEEYRRAELTLRSEKKQLEDQKRDMSLEIERRLDKERQKIESDAHESYKLRDAEWRKKIEDAQRANEDLRKKLEQGSQQLQGEVLELEIENLLQASFSSDSVKPVRKGARGADVIQTVMLRNGSVCGQIIWETKRAENWSNSWIPKLKDDQQAAGGEIAVLVSSVFPAGLKAPFVQQDGVWLVKPEFVKPFAEALRTVLTESYRQRAATIGKGEKMEALYDYICSAQFAQKVRAIVDTYQQMRDDLEKEKSAMQRLWKKREGQLTRITTNVMGMCGELQGISSSTLPQLEGVAEL</sequence>
<evidence type="ECO:0000313" key="3">
    <source>
        <dbReference type="Proteomes" id="UP001163739"/>
    </source>
</evidence>
<organism evidence="2 3">
    <name type="scientific">Alkalimarinus alittae</name>
    <dbReference type="NCBI Taxonomy" id="2961619"/>
    <lineage>
        <taxon>Bacteria</taxon>
        <taxon>Pseudomonadati</taxon>
        <taxon>Pseudomonadota</taxon>
        <taxon>Gammaproteobacteria</taxon>
        <taxon>Alteromonadales</taxon>
        <taxon>Alteromonadaceae</taxon>
        <taxon>Alkalimarinus</taxon>
    </lineage>
</organism>
<dbReference type="RefSeq" id="WP_265045934.1">
    <property type="nucleotide sequence ID" value="NZ_CP100390.1"/>
</dbReference>
<feature type="coiled-coil region" evidence="1">
    <location>
        <begin position="64"/>
        <end position="214"/>
    </location>
</feature>
<accession>A0ABY6MX85</accession>
<protein>
    <submittedName>
        <fullName evidence="2">DUF2130 domain-containing protein</fullName>
    </submittedName>
</protein>
<evidence type="ECO:0000313" key="2">
    <source>
        <dbReference type="EMBL" id="UZE94441.1"/>
    </source>
</evidence>
<reference evidence="2" key="1">
    <citation type="submission" date="2022-06" db="EMBL/GenBank/DDBJ databases">
        <title>Alkalimarinus sp. nov., isolated from gut of a Alitta virens.</title>
        <authorList>
            <person name="Yang A.I."/>
            <person name="Shin N.-R."/>
        </authorList>
    </citation>
    <scope>NUCLEOTIDE SEQUENCE</scope>
    <source>
        <strain evidence="2">A2M4</strain>
    </source>
</reference>
<name>A0ABY6MX85_9ALTE</name>
<proteinExistence type="predicted"/>
<dbReference type="Proteomes" id="UP001163739">
    <property type="component" value="Chromosome"/>
</dbReference>
<dbReference type="InterPro" id="IPR019219">
    <property type="entry name" value="DUF2130"/>
</dbReference>